<feature type="region of interest" description="Disordered" evidence="1">
    <location>
        <begin position="305"/>
        <end position="349"/>
    </location>
</feature>
<feature type="compositionally biased region" description="Polar residues" evidence="1">
    <location>
        <begin position="316"/>
        <end position="327"/>
    </location>
</feature>
<feature type="compositionally biased region" description="Low complexity" evidence="1">
    <location>
        <begin position="328"/>
        <end position="340"/>
    </location>
</feature>
<evidence type="ECO:0000313" key="2">
    <source>
        <dbReference type="EMBL" id="KAK2949990.1"/>
    </source>
</evidence>
<sequence>MASPGGVRLEEMENNLLRLTTIEAALVASSPLELNTLQAEIEAITYQAPSSKSIRSNFTAAIETDMICSIVDPDTVASSLGKFKHSKARVPLASRSLMAPVNISDNSSDDDLIVVEPEPSHDPGIFQSPHTFPAERLYDDSPLFHQHRIFADPRDPQVLADIVSKDQRDPQFLQLSEWKNVLEQEYQQNILSLDQNESIFQDVAVVSQYFGPSYCNVSKTHQLDDHFVFLSKAQTLNNSLAVRPIETQTGSTSNAHSRFEMMLYTSEDILSEHDIRIKRLEDLISVLNTVENVLKMNKLPKKQKLRPTLIPDCDTSKSSTEESYSPGTSSRSSEMSETTTHVVKARQRSSLNVERKLRGRVSTAPPLQFNSDQITSQMKRYITSDFSTEVFRIFDRLSKSLHSAPTAQIRRIVHAGFSSVFSVPINDRTISQFISLVSSCTQTILPPLFSIMRTILHAYNVQKAQSEQVHLALIRKYAEQAIQDNCDIVESHRGGRYYVPLRQWNESRSLEGICEWPHPLPIGWTVAEGSGLPRLFRRTKLVWCLSTQHHPPSHILPPLHLQRLFIRRSSALPSPSTTATSATHSFQDSPMKMAHTFPPLNLATLPLHGWAASLVLKCFECIPSTSPTDILNLSGLLESASLTTLSASSSFFDSHWDVRLLFFLMIRSASIIQHLR</sequence>
<dbReference type="EMBL" id="JARBJD010000144">
    <property type="protein sequence ID" value="KAK2949990.1"/>
    <property type="molecule type" value="Genomic_DNA"/>
</dbReference>
<evidence type="ECO:0000313" key="3">
    <source>
        <dbReference type="Proteomes" id="UP001281761"/>
    </source>
</evidence>
<proteinExistence type="predicted"/>
<organism evidence="2 3">
    <name type="scientific">Blattamonas nauphoetae</name>
    <dbReference type="NCBI Taxonomy" id="2049346"/>
    <lineage>
        <taxon>Eukaryota</taxon>
        <taxon>Metamonada</taxon>
        <taxon>Preaxostyla</taxon>
        <taxon>Oxymonadida</taxon>
        <taxon>Blattamonas</taxon>
    </lineage>
</organism>
<reference evidence="2 3" key="1">
    <citation type="journal article" date="2022" name="bioRxiv">
        <title>Genomics of Preaxostyla Flagellates Illuminates Evolutionary Transitions and the Path Towards Mitochondrial Loss.</title>
        <authorList>
            <person name="Novak L.V.F."/>
            <person name="Treitli S.C."/>
            <person name="Pyrih J."/>
            <person name="Halakuc P."/>
            <person name="Pipaliya S.V."/>
            <person name="Vacek V."/>
            <person name="Brzon O."/>
            <person name="Soukal P."/>
            <person name="Eme L."/>
            <person name="Dacks J.B."/>
            <person name="Karnkowska A."/>
            <person name="Elias M."/>
            <person name="Hampl V."/>
        </authorList>
    </citation>
    <scope>NUCLEOTIDE SEQUENCE [LARGE SCALE GENOMIC DNA]</scope>
    <source>
        <strain evidence="2">NAU3</strain>
        <tissue evidence="2">Gut</tissue>
    </source>
</reference>
<protein>
    <submittedName>
        <fullName evidence="2">Uncharacterized protein</fullName>
    </submittedName>
</protein>
<dbReference type="Proteomes" id="UP001281761">
    <property type="component" value="Unassembled WGS sequence"/>
</dbReference>
<accession>A0ABQ9XII3</accession>
<evidence type="ECO:0000256" key="1">
    <source>
        <dbReference type="SAM" id="MobiDB-lite"/>
    </source>
</evidence>
<gene>
    <name evidence="2" type="ORF">BLNAU_15025</name>
</gene>
<keyword evidence="3" id="KW-1185">Reference proteome</keyword>
<name>A0ABQ9XII3_9EUKA</name>
<comment type="caution">
    <text evidence="2">The sequence shown here is derived from an EMBL/GenBank/DDBJ whole genome shotgun (WGS) entry which is preliminary data.</text>
</comment>